<feature type="domain" description="Glycosyl transferase family 1" evidence="2">
    <location>
        <begin position="208"/>
        <end position="348"/>
    </location>
</feature>
<proteinExistence type="predicted"/>
<accession>A0A923HR34</accession>
<dbReference type="InterPro" id="IPR001296">
    <property type="entry name" value="Glyco_trans_1"/>
</dbReference>
<gene>
    <name evidence="4" type="ORF">H8K36_10150</name>
</gene>
<dbReference type="Pfam" id="PF13439">
    <property type="entry name" value="Glyco_transf_4"/>
    <property type="match status" value="1"/>
</dbReference>
<evidence type="ECO:0000313" key="4">
    <source>
        <dbReference type="EMBL" id="MBC3881735.1"/>
    </source>
</evidence>
<organism evidence="4 5">
    <name type="scientific">Undibacterium nitidum</name>
    <dbReference type="NCBI Taxonomy" id="2762298"/>
    <lineage>
        <taxon>Bacteria</taxon>
        <taxon>Pseudomonadati</taxon>
        <taxon>Pseudomonadota</taxon>
        <taxon>Betaproteobacteria</taxon>
        <taxon>Burkholderiales</taxon>
        <taxon>Oxalobacteraceae</taxon>
        <taxon>Undibacterium</taxon>
    </lineage>
</organism>
<dbReference type="InterPro" id="IPR028098">
    <property type="entry name" value="Glyco_trans_4-like_N"/>
</dbReference>
<sequence>MNVVLSIEAVRPPLAGIGRYVWELATRLPHHQEVESLRFISDGLWRTLPDLSLSSSPVSSVRQGMDWRHVLGKNPLVSRVYGAVMPKLAAIQINRLNDTVFHGPNFFVPNVGIPTVVTIHDLSAYYPSNWHPQMRIERMQTLIPHAVNRASLVLTDSEATRLELLQEFNLSEDKVQAIPLGVDQVYHPRPLSELEDVLAQYGLQAQGYSLFVSTIEPRKNLSNLIAAYSKLPSAMRQRWPLVLVGGKGWNSEEIHAQIEQATAQSWLKYLGYVPQAHLPLLYAGARLFTYPSLYEGFGLPIAEAMASGVPVLTSNCSSMPEVAGTAALLVEPRDVDQMCVELERGLSDNVWRTLAIPKGLERASQLTWDTCVDKTLLAYKMAKSLAEK</sequence>
<dbReference type="GO" id="GO:0009103">
    <property type="term" value="P:lipopolysaccharide biosynthetic process"/>
    <property type="evidence" value="ECO:0007669"/>
    <property type="project" value="TreeGrafter"/>
</dbReference>
<dbReference type="RefSeq" id="WP_186916594.1">
    <property type="nucleotide sequence ID" value="NZ_JACOFZ010000003.1"/>
</dbReference>
<dbReference type="Gene3D" id="3.40.50.2000">
    <property type="entry name" value="Glycogen Phosphorylase B"/>
    <property type="match status" value="2"/>
</dbReference>
<dbReference type="Proteomes" id="UP000627446">
    <property type="component" value="Unassembled WGS sequence"/>
</dbReference>
<dbReference type="FunFam" id="3.40.50.2000:FF:000119">
    <property type="entry name" value="Glycosyl transferase group 1"/>
    <property type="match status" value="1"/>
</dbReference>
<protein>
    <submittedName>
        <fullName evidence="4">Glycosyltransferase family 4 protein</fullName>
    </submittedName>
</protein>
<evidence type="ECO:0000259" key="3">
    <source>
        <dbReference type="Pfam" id="PF13439"/>
    </source>
</evidence>
<feature type="domain" description="Glycosyltransferase subfamily 4-like N-terminal" evidence="3">
    <location>
        <begin position="16"/>
        <end position="183"/>
    </location>
</feature>
<dbReference type="SUPFAM" id="SSF53756">
    <property type="entry name" value="UDP-Glycosyltransferase/glycogen phosphorylase"/>
    <property type="match status" value="1"/>
</dbReference>
<dbReference type="EMBL" id="JACOFZ010000003">
    <property type="protein sequence ID" value="MBC3881735.1"/>
    <property type="molecule type" value="Genomic_DNA"/>
</dbReference>
<name>A0A923HR34_9BURK</name>
<evidence type="ECO:0000313" key="5">
    <source>
        <dbReference type="Proteomes" id="UP000627446"/>
    </source>
</evidence>
<dbReference type="PANTHER" id="PTHR46401">
    <property type="entry name" value="GLYCOSYLTRANSFERASE WBBK-RELATED"/>
    <property type="match status" value="1"/>
</dbReference>
<dbReference type="Pfam" id="PF00534">
    <property type="entry name" value="Glycos_transf_1"/>
    <property type="match status" value="1"/>
</dbReference>
<keyword evidence="5" id="KW-1185">Reference proteome</keyword>
<evidence type="ECO:0000259" key="2">
    <source>
        <dbReference type="Pfam" id="PF00534"/>
    </source>
</evidence>
<evidence type="ECO:0000256" key="1">
    <source>
        <dbReference type="ARBA" id="ARBA00022679"/>
    </source>
</evidence>
<dbReference type="AlphaFoldDB" id="A0A923HR34"/>
<dbReference type="GO" id="GO:0016757">
    <property type="term" value="F:glycosyltransferase activity"/>
    <property type="evidence" value="ECO:0007669"/>
    <property type="project" value="InterPro"/>
</dbReference>
<dbReference type="PANTHER" id="PTHR46401:SF2">
    <property type="entry name" value="GLYCOSYLTRANSFERASE WBBK-RELATED"/>
    <property type="match status" value="1"/>
</dbReference>
<comment type="caution">
    <text evidence="4">The sequence shown here is derived from an EMBL/GenBank/DDBJ whole genome shotgun (WGS) entry which is preliminary data.</text>
</comment>
<reference evidence="4" key="1">
    <citation type="submission" date="2020-08" db="EMBL/GenBank/DDBJ databases">
        <title>Novel species isolated from subtropical streams in China.</title>
        <authorList>
            <person name="Lu H."/>
        </authorList>
    </citation>
    <scope>NUCLEOTIDE SEQUENCE</scope>
    <source>
        <strain evidence="4">LX22W</strain>
    </source>
</reference>
<dbReference type="CDD" id="cd03809">
    <property type="entry name" value="GT4_MtfB-like"/>
    <property type="match status" value="1"/>
</dbReference>
<keyword evidence="1" id="KW-0808">Transferase</keyword>